<dbReference type="PANTHER" id="PTHR30532:SF1">
    <property type="entry name" value="IRON(3+)-HYDROXAMATE-BINDING PROTEIN FHUD"/>
    <property type="match status" value="1"/>
</dbReference>
<organism evidence="7 8">
    <name type="scientific">Alicyclobacillus fodiniaquatilis</name>
    <dbReference type="NCBI Taxonomy" id="1661150"/>
    <lineage>
        <taxon>Bacteria</taxon>
        <taxon>Bacillati</taxon>
        <taxon>Bacillota</taxon>
        <taxon>Bacilli</taxon>
        <taxon>Bacillales</taxon>
        <taxon>Alicyclobacillaceae</taxon>
        <taxon>Alicyclobacillus</taxon>
    </lineage>
</organism>
<keyword evidence="8" id="KW-1185">Reference proteome</keyword>
<accession>A0ABW4JQ32</accession>
<dbReference type="PROSITE" id="PS50983">
    <property type="entry name" value="FE_B12_PBP"/>
    <property type="match status" value="1"/>
</dbReference>
<dbReference type="EMBL" id="JBHUCX010000099">
    <property type="protein sequence ID" value="MFD1678006.1"/>
    <property type="molecule type" value="Genomic_DNA"/>
</dbReference>
<evidence type="ECO:0000256" key="1">
    <source>
        <dbReference type="ARBA" id="ARBA00004196"/>
    </source>
</evidence>
<dbReference type="Gene3D" id="3.40.50.1980">
    <property type="entry name" value="Nitrogenase molybdenum iron protein domain"/>
    <property type="match status" value="2"/>
</dbReference>
<comment type="similarity">
    <text evidence="2">Belongs to the bacterial solute-binding protein 8 family.</text>
</comment>
<gene>
    <name evidence="7" type="ORF">ACFSB2_25390</name>
</gene>
<evidence type="ECO:0000256" key="3">
    <source>
        <dbReference type="ARBA" id="ARBA00022448"/>
    </source>
</evidence>
<dbReference type="Pfam" id="PF01497">
    <property type="entry name" value="Peripla_BP_2"/>
    <property type="match status" value="1"/>
</dbReference>
<keyword evidence="3" id="KW-0813">Transport</keyword>
<dbReference type="RefSeq" id="WP_377945952.1">
    <property type="nucleotide sequence ID" value="NZ_JBHUCX010000099.1"/>
</dbReference>
<evidence type="ECO:0000256" key="5">
    <source>
        <dbReference type="SAM" id="SignalP"/>
    </source>
</evidence>
<feature type="signal peptide" evidence="5">
    <location>
        <begin position="1"/>
        <end position="19"/>
    </location>
</feature>
<reference evidence="8" key="1">
    <citation type="journal article" date="2019" name="Int. J. Syst. Evol. Microbiol.">
        <title>The Global Catalogue of Microorganisms (GCM) 10K type strain sequencing project: providing services to taxonomists for standard genome sequencing and annotation.</title>
        <authorList>
            <consortium name="The Broad Institute Genomics Platform"/>
            <consortium name="The Broad Institute Genome Sequencing Center for Infectious Disease"/>
            <person name="Wu L."/>
            <person name="Ma J."/>
        </authorList>
    </citation>
    <scope>NUCLEOTIDE SEQUENCE [LARGE SCALE GENOMIC DNA]</scope>
    <source>
        <strain evidence="8">CGMCC 1.12286</strain>
    </source>
</reference>
<evidence type="ECO:0000256" key="2">
    <source>
        <dbReference type="ARBA" id="ARBA00008814"/>
    </source>
</evidence>
<dbReference type="InterPro" id="IPR002491">
    <property type="entry name" value="ABC_transptr_periplasmic_BD"/>
</dbReference>
<dbReference type="SUPFAM" id="SSF53807">
    <property type="entry name" value="Helical backbone' metal receptor"/>
    <property type="match status" value="1"/>
</dbReference>
<dbReference type="InterPro" id="IPR051313">
    <property type="entry name" value="Bact_iron-sidero_bind"/>
</dbReference>
<protein>
    <submittedName>
        <fullName evidence="7">ABC transporter substrate-binding protein</fullName>
    </submittedName>
</protein>
<feature type="chain" id="PRO_5046204481" evidence="5">
    <location>
        <begin position="20"/>
        <end position="321"/>
    </location>
</feature>
<evidence type="ECO:0000256" key="4">
    <source>
        <dbReference type="ARBA" id="ARBA00022729"/>
    </source>
</evidence>
<keyword evidence="4 5" id="KW-0732">Signal</keyword>
<proteinExistence type="inferred from homology"/>
<dbReference type="PANTHER" id="PTHR30532">
    <property type="entry name" value="IRON III DICITRATE-BINDING PERIPLASMIC PROTEIN"/>
    <property type="match status" value="1"/>
</dbReference>
<comment type="subcellular location">
    <subcellularLocation>
        <location evidence="1">Cell envelope</location>
    </subcellularLocation>
</comment>
<sequence>MAKAFQSWMVAGACLLALAGVAGCGTSSSNNNTSISSASGTKATAHVMKDGVGHQVKIPAAPLRIWAPGLEDPIVALGDSKDLVGQYSSGNVVDDYLQKWLKGKPHIDFSGNGLDPESILKLNPNLIILYSTYFTQNGKYQQYSKIAPTYVFNQNSGAQGTWRNTLLTLGKMLGKSDKAKQLLKGYDQKVSAAKAKLQKAIGNKTVAIIEPSGKQVFLIGKGNFAGQEVYGDLGLTPPKIATGWASISLEDLPKLGADYIFMVTGNDSTAEEKVLTNNPVWKDLPAVKEGHVYNVSYGHWINLGVIANEDVINDVVNDLTK</sequence>
<dbReference type="Proteomes" id="UP001597079">
    <property type="component" value="Unassembled WGS sequence"/>
</dbReference>
<dbReference type="PROSITE" id="PS51257">
    <property type="entry name" value="PROKAR_LIPOPROTEIN"/>
    <property type="match status" value="1"/>
</dbReference>
<evidence type="ECO:0000313" key="8">
    <source>
        <dbReference type="Proteomes" id="UP001597079"/>
    </source>
</evidence>
<comment type="caution">
    <text evidence="7">The sequence shown here is derived from an EMBL/GenBank/DDBJ whole genome shotgun (WGS) entry which is preliminary data.</text>
</comment>
<name>A0ABW4JQ32_9BACL</name>
<feature type="domain" description="Fe/B12 periplasmic-binding" evidence="6">
    <location>
        <begin position="62"/>
        <end position="321"/>
    </location>
</feature>
<evidence type="ECO:0000259" key="6">
    <source>
        <dbReference type="PROSITE" id="PS50983"/>
    </source>
</evidence>
<evidence type="ECO:0000313" key="7">
    <source>
        <dbReference type="EMBL" id="MFD1678006.1"/>
    </source>
</evidence>